<evidence type="ECO:0000313" key="1">
    <source>
        <dbReference type="EMBL" id="PWJ34146.1"/>
    </source>
</evidence>
<dbReference type="RefSeq" id="WP_109622958.1">
    <property type="nucleotide sequence ID" value="NZ_QGDO01000011.1"/>
</dbReference>
<dbReference type="OrthoDB" id="1059469at2"/>
<dbReference type="Proteomes" id="UP000245535">
    <property type="component" value="Unassembled WGS sequence"/>
</dbReference>
<comment type="caution">
    <text evidence="1">The sequence shown here is derived from an EMBL/GenBank/DDBJ whole genome shotgun (WGS) entry which is preliminary data.</text>
</comment>
<proteinExistence type="predicted"/>
<keyword evidence="2" id="KW-1185">Reference proteome</keyword>
<accession>A0A315YX46</accession>
<evidence type="ECO:0000313" key="2">
    <source>
        <dbReference type="Proteomes" id="UP000245535"/>
    </source>
</evidence>
<gene>
    <name evidence="1" type="ORF">BC781_11156</name>
</gene>
<dbReference type="AlphaFoldDB" id="A0A315YX46"/>
<protein>
    <submittedName>
        <fullName evidence="1">Uncharacterized protein</fullName>
    </submittedName>
</protein>
<organism evidence="1 2">
    <name type="scientific">Sediminitomix flava</name>
    <dbReference type="NCBI Taxonomy" id="379075"/>
    <lineage>
        <taxon>Bacteria</taxon>
        <taxon>Pseudomonadati</taxon>
        <taxon>Bacteroidota</taxon>
        <taxon>Cytophagia</taxon>
        <taxon>Cytophagales</taxon>
        <taxon>Flammeovirgaceae</taxon>
        <taxon>Sediminitomix</taxon>
    </lineage>
</organism>
<dbReference type="EMBL" id="QGDO01000011">
    <property type="protein sequence ID" value="PWJ34146.1"/>
    <property type="molecule type" value="Genomic_DNA"/>
</dbReference>
<name>A0A315YX46_SEDFL</name>
<sequence length="538" mass="63145">MRTSYFVFVMTLLAFYIPTLVSGQTWSEKSIQLDINSKDFSSYQTLEFPSKGLLVLREGNKRPGKHLPVICQFYDLDLEVKWTRNLSIHRHYELIGETLYEDKAYLLAQNSKDDFLVFEIDTEQGRINEYAFDNIERVNPTHFVALKNHIIIGGHDQGHPTAIIFDTKLHKKSILPSLHQLKAKLVEISYHPEVHSFTVVSKTTQGLKPGIHFNTYWEDGRLQNNFWLEDTEDYNLHTFRPFLNKEHKLVVLGTYGLKSSKQVQGIYSLNFSEEGQFEDMKFYDFGYFKNFYQHLSEKRRNRLAKKIDSKRKKGKIHPLRHNFYLYDLKFDDDQVVLVAEEVELNRPSRTTQFHPNAFPYNNTASTMALQYTVPLGMYNSSLYNRNVDAKMYHDLGLLTEQVFPSEIRYKQLIACGFDRDGNLRWDNAFLLENQPTSIPQKHADILLFEDQVSIIEALDDKLRFAETKLKKYADSVQVQEMNFQNLESKEVIHRSTSQWNDDRILIISEGRKLSSSFTLRPQKWLIIRSVMKKDQEET</sequence>
<reference evidence="1 2" key="1">
    <citation type="submission" date="2018-03" db="EMBL/GenBank/DDBJ databases">
        <title>Genomic Encyclopedia of Archaeal and Bacterial Type Strains, Phase II (KMG-II): from individual species to whole genera.</title>
        <authorList>
            <person name="Goeker M."/>
        </authorList>
    </citation>
    <scope>NUCLEOTIDE SEQUENCE [LARGE SCALE GENOMIC DNA]</scope>
    <source>
        <strain evidence="1 2">DSM 28229</strain>
    </source>
</reference>